<evidence type="ECO:0000313" key="2">
    <source>
        <dbReference type="EMBL" id="EKU93254.1"/>
    </source>
</evidence>
<dbReference type="AlphaFoldDB" id="K9E7R9"/>
<sequence length="107" mass="11969">MNNDFPILLAAFAAITLSTKFLPMVWLKNKNLSPKFKAWMNFIPVTIFAALVASDVFFVEDQVSFHLLENPLLIPSLIVLLVSVKTKNLIYAILTGVGSLFLFQVLL</sequence>
<keyword evidence="3" id="KW-1185">Reference proteome</keyword>
<dbReference type="Pfam" id="PF05437">
    <property type="entry name" value="AzlD"/>
    <property type="match status" value="1"/>
</dbReference>
<evidence type="ECO:0008006" key="4">
    <source>
        <dbReference type="Google" id="ProtNLM"/>
    </source>
</evidence>
<accession>K9E7R9</accession>
<evidence type="ECO:0000313" key="3">
    <source>
        <dbReference type="Proteomes" id="UP000009875"/>
    </source>
</evidence>
<dbReference type="eggNOG" id="COG4392">
    <property type="taxonomic scope" value="Bacteria"/>
</dbReference>
<name>K9E7R9_9LACT</name>
<keyword evidence="1" id="KW-1133">Transmembrane helix</keyword>
<protein>
    <recommendedName>
        <fullName evidence="4">Branched-chain amino acid transporter AzlD</fullName>
    </recommendedName>
</protein>
<dbReference type="STRING" id="883081.HMPREF9698_01415"/>
<dbReference type="OrthoDB" id="7870017at2"/>
<gene>
    <name evidence="2" type="ORF">HMPREF9698_01415</name>
</gene>
<keyword evidence="1" id="KW-0812">Transmembrane</keyword>
<feature type="transmembrane region" description="Helical" evidence="1">
    <location>
        <begin position="65"/>
        <end position="82"/>
    </location>
</feature>
<keyword evidence="1" id="KW-0472">Membrane</keyword>
<feature type="transmembrane region" description="Helical" evidence="1">
    <location>
        <begin position="39"/>
        <end position="59"/>
    </location>
</feature>
<organism evidence="2 3">
    <name type="scientific">Alloiococcus otitis ATCC 51267</name>
    <dbReference type="NCBI Taxonomy" id="883081"/>
    <lineage>
        <taxon>Bacteria</taxon>
        <taxon>Bacillati</taxon>
        <taxon>Bacillota</taxon>
        <taxon>Bacilli</taxon>
        <taxon>Lactobacillales</taxon>
        <taxon>Carnobacteriaceae</taxon>
        <taxon>Alloiococcus</taxon>
    </lineage>
</organism>
<dbReference type="Proteomes" id="UP000009875">
    <property type="component" value="Unassembled WGS sequence"/>
</dbReference>
<dbReference type="RefSeq" id="WP_003778496.1">
    <property type="nucleotide sequence ID" value="NZ_JH992960.1"/>
</dbReference>
<dbReference type="InterPro" id="IPR008407">
    <property type="entry name" value="Brnchd-chn_aa_trnsp_AzlD"/>
</dbReference>
<proteinExistence type="predicted"/>
<reference evidence="2 3" key="1">
    <citation type="submission" date="2012-09" db="EMBL/GenBank/DDBJ databases">
        <title>The Genome Sequence of Alloiococcus otitis ATCC 51267.</title>
        <authorList>
            <consortium name="The Broad Institute Genome Sequencing Platform"/>
            <person name="Earl A."/>
            <person name="Ward D."/>
            <person name="Feldgarden M."/>
            <person name="Gevers D."/>
            <person name="Huys G."/>
            <person name="Walker B."/>
            <person name="Young S.K."/>
            <person name="Zeng Q."/>
            <person name="Gargeya S."/>
            <person name="Fitzgerald M."/>
            <person name="Haas B."/>
            <person name="Abouelleil A."/>
            <person name="Alvarado L."/>
            <person name="Arachchi H.M."/>
            <person name="Berlin A.M."/>
            <person name="Chapman S.B."/>
            <person name="Goldberg J."/>
            <person name="Griggs A."/>
            <person name="Gujja S."/>
            <person name="Hansen M."/>
            <person name="Howarth C."/>
            <person name="Imamovic A."/>
            <person name="Larimer J."/>
            <person name="McCowen C."/>
            <person name="Montmayeur A."/>
            <person name="Murphy C."/>
            <person name="Neiman D."/>
            <person name="Pearson M."/>
            <person name="Priest M."/>
            <person name="Roberts A."/>
            <person name="Saif S."/>
            <person name="Shea T."/>
            <person name="Sisk P."/>
            <person name="Sykes S."/>
            <person name="Wortman J."/>
            <person name="Nusbaum C."/>
            <person name="Birren B."/>
        </authorList>
    </citation>
    <scope>NUCLEOTIDE SEQUENCE [LARGE SCALE GENOMIC DNA]</scope>
    <source>
        <strain evidence="2 3">ATCC 51267</strain>
    </source>
</reference>
<dbReference type="HOGENOM" id="CLU_157896_0_1_9"/>
<evidence type="ECO:0000256" key="1">
    <source>
        <dbReference type="SAM" id="Phobius"/>
    </source>
</evidence>
<dbReference type="EMBL" id="AGXA01000022">
    <property type="protein sequence ID" value="EKU93254.1"/>
    <property type="molecule type" value="Genomic_DNA"/>
</dbReference>
<feature type="transmembrane region" description="Helical" evidence="1">
    <location>
        <begin position="89"/>
        <end position="106"/>
    </location>
</feature>
<feature type="transmembrane region" description="Helical" evidence="1">
    <location>
        <begin position="6"/>
        <end position="27"/>
    </location>
</feature>
<comment type="caution">
    <text evidence="2">The sequence shown here is derived from an EMBL/GenBank/DDBJ whole genome shotgun (WGS) entry which is preliminary data.</text>
</comment>